<dbReference type="EMBL" id="CP038487">
    <property type="protein sequence ID" value="QFZ28749.1"/>
    <property type="molecule type" value="Genomic_DNA"/>
</dbReference>
<protein>
    <submittedName>
        <fullName evidence="1">Uncharacterized protein</fullName>
    </submittedName>
</protein>
<gene>
    <name evidence="1" type="ORF">EJF14_40797</name>
</gene>
<name>A0ACD0WN17_CLALS</name>
<reference evidence="2" key="1">
    <citation type="journal article" date="2019" name="MBio">
        <title>Comparative genomics for the elucidation of multidrug resistance (MDR) in Candida lusitaniae.</title>
        <authorList>
            <person name="Kannan A."/>
            <person name="Asner S.A."/>
            <person name="Trachsel E."/>
            <person name="Kelly S."/>
            <person name="Parker J."/>
            <person name="Sanglard D."/>
        </authorList>
    </citation>
    <scope>NUCLEOTIDE SEQUENCE [LARGE SCALE GENOMIC DNA]</scope>
    <source>
        <strain evidence="2">P1</strain>
    </source>
</reference>
<accession>A0ACD0WN17</accession>
<proteinExistence type="predicted"/>
<organism evidence="1 2">
    <name type="scientific">Clavispora lusitaniae</name>
    <name type="common">Candida lusitaniae</name>
    <dbReference type="NCBI Taxonomy" id="36911"/>
    <lineage>
        <taxon>Eukaryota</taxon>
        <taxon>Fungi</taxon>
        <taxon>Dikarya</taxon>
        <taxon>Ascomycota</taxon>
        <taxon>Saccharomycotina</taxon>
        <taxon>Pichiomycetes</taxon>
        <taxon>Metschnikowiaceae</taxon>
        <taxon>Clavispora</taxon>
    </lineage>
</organism>
<sequence>MTSKVIVYGSHGKVGQLLMKHIVARSGLQATAIVRNKVQAEHISQLTGNSERVGIDFADLADTSVGELHDQIKGHDAVIVTAGSGGKDLLRVDLDGVVKIFEGAVEAGVRRLVLVSAIFADDRAFISKQGRKIGLENYYLAKYYADRILRNEFKSKLDFTILQPSALADGAGTGKIRLLSSGDEVGSVKRDDVAHVILEVLDQKDTFGKSYGFSEGETHIGSVKW</sequence>
<dbReference type="Proteomes" id="UP000326582">
    <property type="component" value="Chromosome 4"/>
</dbReference>
<evidence type="ECO:0000313" key="2">
    <source>
        <dbReference type="Proteomes" id="UP000326582"/>
    </source>
</evidence>
<keyword evidence="2" id="KW-1185">Reference proteome</keyword>
<evidence type="ECO:0000313" key="1">
    <source>
        <dbReference type="EMBL" id="QFZ28749.1"/>
    </source>
</evidence>